<organism evidence="1 2">
    <name type="scientific">Eucalyptus globulus</name>
    <name type="common">Tasmanian blue gum</name>
    <dbReference type="NCBI Taxonomy" id="34317"/>
    <lineage>
        <taxon>Eukaryota</taxon>
        <taxon>Viridiplantae</taxon>
        <taxon>Streptophyta</taxon>
        <taxon>Embryophyta</taxon>
        <taxon>Tracheophyta</taxon>
        <taxon>Spermatophyta</taxon>
        <taxon>Magnoliopsida</taxon>
        <taxon>eudicotyledons</taxon>
        <taxon>Gunneridae</taxon>
        <taxon>Pentapetalae</taxon>
        <taxon>rosids</taxon>
        <taxon>malvids</taxon>
        <taxon>Myrtales</taxon>
        <taxon>Myrtaceae</taxon>
        <taxon>Myrtoideae</taxon>
        <taxon>Eucalypteae</taxon>
        <taxon>Eucalyptus</taxon>
    </lineage>
</organism>
<comment type="caution">
    <text evidence="1">The sequence shown here is derived from an EMBL/GenBank/DDBJ whole genome shotgun (WGS) entry which is preliminary data.</text>
</comment>
<name>A0ABD3KJK2_EUCGL</name>
<keyword evidence="2" id="KW-1185">Reference proteome</keyword>
<proteinExistence type="predicted"/>
<dbReference type="PANTHER" id="PTHR11017">
    <property type="entry name" value="LEUCINE-RICH REPEAT-CONTAINING PROTEIN"/>
    <property type="match status" value="1"/>
</dbReference>
<evidence type="ECO:0000313" key="2">
    <source>
        <dbReference type="Proteomes" id="UP001634007"/>
    </source>
</evidence>
<dbReference type="Proteomes" id="UP001634007">
    <property type="component" value="Unassembled WGS sequence"/>
</dbReference>
<dbReference type="PANTHER" id="PTHR11017:SF570">
    <property type="entry name" value="DISEASE RESISTANCE PROTEIN (TIR-NBS CLASS)-RELATED"/>
    <property type="match status" value="1"/>
</dbReference>
<protein>
    <submittedName>
        <fullName evidence="1">Uncharacterized protein</fullName>
    </submittedName>
</protein>
<dbReference type="EMBL" id="JBJKBG010000005">
    <property type="protein sequence ID" value="KAL3739990.1"/>
    <property type="molecule type" value="Genomic_DNA"/>
</dbReference>
<sequence length="187" mass="22569">MEDLIKPHSQEISKDYGEISRICYEALDEKQKQIFWDMAWFANSMDSQIAPYMWPDLDLLPTYQVLMPQAKIGEDDMLWMHKLLKRLCRTVDQEEPKYPVKHRRLYMHDPDLKVLNKEEGMEVEALCFDFGNRGRHTFTEKDFVRVLNIRFLKLDNASMTENFASVFPKLRWLHWQRCPEDFKEIEF</sequence>
<accession>A0ABD3KJK2</accession>
<dbReference type="InterPro" id="IPR044974">
    <property type="entry name" value="Disease_R_plants"/>
</dbReference>
<dbReference type="AlphaFoldDB" id="A0ABD3KJK2"/>
<evidence type="ECO:0000313" key="1">
    <source>
        <dbReference type="EMBL" id="KAL3739990.1"/>
    </source>
</evidence>
<gene>
    <name evidence="1" type="ORF">ACJRO7_021297</name>
</gene>
<reference evidence="1 2" key="1">
    <citation type="submission" date="2024-11" db="EMBL/GenBank/DDBJ databases">
        <title>Chromosome-level genome assembly of Eucalyptus globulus Labill. provides insights into its genome evolution.</title>
        <authorList>
            <person name="Li X."/>
        </authorList>
    </citation>
    <scope>NUCLEOTIDE SEQUENCE [LARGE SCALE GENOMIC DNA]</scope>
    <source>
        <strain evidence="1">CL2024</strain>
        <tissue evidence="1">Fresh tender leaves</tissue>
    </source>
</reference>